<dbReference type="GO" id="GO:0007165">
    <property type="term" value="P:signal transduction"/>
    <property type="evidence" value="ECO:0007669"/>
    <property type="project" value="InterPro"/>
</dbReference>
<keyword evidence="3" id="KW-1185">Reference proteome</keyword>
<dbReference type="SUPFAM" id="SSF52200">
    <property type="entry name" value="Toll/Interleukin receptor TIR domain"/>
    <property type="match status" value="1"/>
</dbReference>
<sequence length="69" mass="7681">MECFRLVVVPVFYGVDPSEVSYQTGDEFGKAFKNLSNGIVTEKDEKVQRLREALGEVASISEVVVLNSR</sequence>
<dbReference type="InterPro" id="IPR035897">
    <property type="entry name" value="Toll_tir_struct_dom_sf"/>
</dbReference>
<dbReference type="Pfam" id="PF01582">
    <property type="entry name" value="TIR"/>
    <property type="match status" value="1"/>
</dbReference>
<feature type="non-terminal residue" evidence="2">
    <location>
        <position position="1"/>
    </location>
</feature>
<gene>
    <name evidence="2" type="primary">RPP1</name>
    <name evidence="2" type="ORF">CR513_49416</name>
</gene>
<dbReference type="InterPro" id="IPR000157">
    <property type="entry name" value="TIR_dom"/>
</dbReference>
<feature type="domain" description="TIR" evidence="1">
    <location>
        <begin position="6"/>
        <end position="59"/>
    </location>
</feature>
<name>A0A371EYX1_MUCPR</name>
<reference evidence="2" key="1">
    <citation type="submission" date="2018-05" db="EMBL/GenBank/DDBJ databases">
        <title>Draft genome of Mucuna pruriens seed.</title>
        <authorList>
            <person name="Nnadi N.E."/>
            <person name="Vos R."/>
            <person name="Hasami M.H."/>
            <person name="Devisetty U.K."/>
            <person name="Aguiy J.C."/>
        </authorList>
    </citation>
    <scope>NUCLEOTIDE SEQUENCE [LARGE SCALE GENOMIC DNA]</scope>
    <source>
        <strain evidence="2">JCA_2017</strain>
    </source>
</reference>
<evidence type="ECO:0000313" key="2">
    <source>
        <dbReference type="EMBL" id="RDX71265.1"/>
    </source>
</evidence>
<dbReference type="AlphaFoldDB" id="A0A371EYX1"/>
<dbReference type="EMBL" id="QJKJ01011406">
    <property type="protein sequence ID" value="RDX71265.1"/>
    <property type="molecule type" value="Genomic_DNA"/>
</dbReference>
<proteinExistence type="predicted"/>
<dbReference type="OrthoDB" id="1419833at2759"/>
<dbReference type="Proteomes" id="UP000257109">
    <property type="component" value="Unassembled WGS sequence"/>
</dbReference>
<organism evidence="2 3">
    <name type="scientific">Mucuna pruriens</name>
    <name type="common">Velvet bean</name>
    <name type="synonym">Dolichos pruriens</name>
    <dbReference type="NCBI Taxonomy" id="157652"/>
    <lineage>
        <taxon>Eukaryota</taxon>
        <taxon>Viridiplantae</taxon>
        <taxon>Streptophyta</taxon>
        <taxon>Embryophyta</taxon>
        <taxon>Tracheophyta</taxon>
        <taxon>Spermatophyta</taxon>
        <taxon>Magnoliopsida</taxon>
        <taxon>eudicotyledons</taxon>
        <taxon>Gunneridae</taxon>
        <taxon>Pentapetalae</taxon>
        <taxon>rosids</taxon>
        <taxon>fabids</taxon>
        <taxon>Fabales</taxon>
        <taxon>Fabaceae</taxon>
        <taxon>Papilionoideae</taxon>
        <taxon>50 kb inversion clade</taxon>
        <taxon>NPAAA clade</taxon>
        <taxon>indigoferoid/millettioid clade</taxon>
        <taxon>Phaseoleae</taxon>
        <taxon>Mucuna</taxon>
    </lineage>
</organism>
<evidence type="ECO:0000313" key="3">
    <source>
        <dbReference type="Proteomes" id="UP000257109"/>
    </source>
</evidence>
<comment type="caution">
    <text evidence="2">The sequence shown here is derived from an EMBL/GenBank/DDBJ whole genome shotgun (WGS) entry which is preliminary data.</text>
</comment>
<accession>A0A371EYX1</accession>
<evidence type="ECO:0000259" key="1">
    <source>
        <dbReference type="Pfam" id="PF01582"/>
    </source>
</evidence>
<dbReference type="Gene3D" id="3.40.50.10140">
    <property type="entry name" value="Toll/interleukin-1 receptor homology (TIR) domain"/>
    <property type="match status" value="1"/>
</dbReference>
<protein>
    <submittedName>
        <fullName evidence="2">Disease resistance protein RPP1</fullName>
    </submittedName>
</protein>